<evidence type="ECO:0000313" key="1">
    <source>
        <dbReference type="EMBL" id="MBA4601889.1"/>
    </source>
</evidence>
<evidence type="ECO:0000313" key="2">
    <source>
        <dbReference type="Proteomes" id="UP000538292"/>
    </source>
</evidence>
<comment type="caution">
    <text evidence="1">The sequence shown here is derived from an EMBL/GenBank/DDBJ whole genome shotgun (WGS) entry which is preliminary data.</text>
</comment>
<dbReference type="RefSeq" id="WP_181738822.1">
    <property type="nucleotide sequence ID" value="NZ_JACEOL010000018.1"/>
</dbReference>
<dbReference type="AlphaFoldDB" id="A0A7W1XRG2"/>
<proteinExistence type="predicted"/>
<gene>
    <name evidence="1" type="ORF">H2C83_06050</name>
</gene>
<organism evidence="1 2">
    <name type="scientific">Thermoactinomyces mirandus</name>
    <dbReference type="NCBI Taxonomy" id="2756294"/>
    <lineage>
        <taxon>Bacteria</taxon>
        <taxon>Bacillati</taxon>
        <taxon>Bacillota</taxon>
        <taxon>Bacilli</taxon>
        <taxon>Bacillales</taxon>
        <taxon>Thermoactinomycetaceae</taxon>
        <taxon>Thermoactinomyces</taxon>
    </lineage>
</organism>
<reference evidence="1 2" key="1">
    <citation type="submission" date="2020-07" db="EMBL/GenBank/DDBJ databases">
        <title>Thermoactinomyces phylogeny.</title>
        <authorList>
            <person name="Dunlap C."/>
        </authorList>
    </citation>
    <scope>NUCLEOTIDE SEQUENCE [LARGE SCALE GENOMIC DNA]</scope>
    <source>
        <strain evidence="1 2">AMNI-1</strain>
    </source>
</reference>
<keyword evidence="2" id="KW-1185">Reference proteome</keyword>
<accession>A0A7W1XRG2</accession>
<protein>
    <submittedName>
        <fullName evidence="1">Uncharacterized protein</fullName>
    </submittedName>
</protein>
<dbReference type="EMBL" id="JACEOL010000018">
    <property type="protein sequence ID" value="MBA4601889.1"/>
    <property type="molecule type" value="Genomic_DNA"/>
</dbReference>
<sequence length="265" mass="31273">MEQHFDATTYIQIMKETGLKRSHFYLFCVDTKEELVRKVKEEWKNNEIPIRFIGEGVYDLWSEDGKQQILRIDEILEMKAKHIEAFLLPEQVIKDFQEELNSDLVYVVYVFDYHNVYYLVGSEEELTSDQILRALRWNGIDPYGVGIWEAPPLDRIPRVVIKRLDELKLGELYFLVNKKAKGEIKTIPAEKMNPIYGFLTPEEAEEKWGLEPGTITKRCETNWKGQVRKSKNTWLIPYDTVLRDYGDPYFSRMIHAARKQSKADK</sequence>
<name>A0A7W1XRG2_9BACL</name>
<dbReference type="Proteomes" id="UP000538292">
    <property type="component" value="Unassembled WGS sequence"/>
</dbReference>